<dbReference type="Gene3D" id="3.40.630.40">
    <property type="entry name" value="Zn-dependent exopeptidases"/>
    <property type="match status" value="1"/>
</dbReference>
<dbReference type="InterPro" id="IPR007709">
    <property type="entry name" value="N-FG_amidohydro"/>
</dbReference>
<organism evidence="1 2">
    <name type="scientific">Hydrocarboniphaga effusa AP103</name>
    <dbReference type="NCBI Taxonomy" id="1172194"/>
    <lineage>
        <taxon>Bacteria</taxon>
        <taxon>Pseudomonadati</taxon>
        <taxon>Pseudomonadota</taxon>
        <taxon>Gammaproteobacteria</taxon>
        <taxon>Nevskiales</taxon>
        <taxon>Nevskiaceae</taxon>
        <taxon>Hydrocarboniphaga</taxon>
    </lineage>
</organism>
<dbReference type="GO" id="GO:0016787">
    <property type="term" value="F:hydrolase activity"/>
    <property type="evidence" value="ECO:0007669"/>
    <property type="project" value="UniProtKB-KW"/>
</dbReference>
<reference evidence="1 2" key="1">
    <citation type="journal article" date="2012" name="J. Bacteriol.">
        <title>Genome Sequence of n-Alkane-Degrading Hydrocarboniphaga effusa Strain AP103T (ATCC BAA-332T).</title>
        <authorList>
            <person name="Chang H.K."/>
            <person name="Zylstra G.J."/>
            <person name="Chae J.C."/>
        </authorList>
    </citation>
    <scope>NUCLEOTIDE SEQUENCE [LARGE SCALE GENOMIC DNA]</scope>
    <source>
        <strain evidence="1 2">AP103</strain>
    </source>
</reference>
<dbReference type="Pfam" id="PF05013">
    <property type="entry name" value="FGase"/>
    <property type="match status" value="1"/>
</dbReference>
<accession>I7ZGS0</accession>
<dbReference type="NCBIfam" id="TIGR02017">
    <property type="entry name" value="hutG_amidohyd"/>
    <property type="match status" value="1"/>
</dbReference>
<dbReference type="AlphaFoldDB" id="I7ZGS0"/>
<protein>
    <submittedName>
        <fullName evidence="1">N-formylglutamate amidohydrolase</fullName>
    </submittedName>
</protein>
<dbReference type="STRING" id="1172194.WQQ_10640"/>
<dbReference type="EMBL" id="AKGD01000001">
    <property type="protein sequence ID" value="EIT70927.1"/>
    <property type="molecule type" value="Genomic_DNA"/>
</dbReference>
<name>I7ZGS0_9GAMM</name>
<keyword evidence="2" id="KW-1185">Reference proteome</keyword>
<sequence>MSDMSDWLSVTRGDAPLLLSIPHSGTDLREVESRFVSPWLARKDADWWIGDLYSFATALGATIVRTTVSRSVIDVNRDPSGISLYPGMATTELCPSTTFDGEPLYRDATPLSTAEIDDRRARYFDPYHAALREELARLRQLHARVVIYDCHSIRSRIPRLFESELPQFNLGSNSGQSCDPALSIAAQGACASSGYSHVLNGRFKGGYITRHYGRPQDGVHALQMELACRGYIEEPIGAVSSDNWPTPYDAEFAAPLRSVLHTVLSRCIEFAQSPQA</sequence>
<dbReference type="InterPro" id="IPR010247">
    <property type="entry name" value="HutG_amidohyd"/>
</dbReference>
<proteinExistence type="predicted"/>
<dbReference type="PATRIC" id="fig|1172194.4.peg.1020"/>
<keyword evidence="1" id="KW-0378">Hydrolase</keyword>
<evidence type="ECO:0000313" key="2">
    <source>
        <dbReference type="Proteomes" id="UP000003704"/>
    </source>
</evidence>
<dbReference type="Proteomes" id="UP000003704">
    <property type="component" value="Unassembled WGS sequence"/>
</dbReference>
<dbReference type="SUPFAM" id="SSF53187">
    <property type="entry name" value="Zn-dependent exopeptidases"/>
    <property type="match status" value="1"/>
</dbReference>
<gene>
    <name evidence="1" type="ORF">WQQ_10640</name>
</gene>
<evidence type="ECO:0000313" key="1">
    <source>
        <dbReference type="EMBL" id="EIT70927.1"/>
    </source>
</evidence>
<comment type="caution">
    <text evidence="1">The sequence shown here is derived from an EMBL/GenBank/DDBJ whole genome shotgun (WGS) entry which is preliminary data.</text>
</comment>